<dbReference type="RefSeq" id="WP_181288981.1">
    <property type="nucleotide sequence ID" value="NZ_VDLV01000029.1"/>
</dbReference>
<evidence type="ECO:0000313" key="1">
    <source>
        <dbReference type="EMBL" id="MBA1379490.1"/>
    </source>
</evidence>
<proteinExistence type="predicted"/>
<dbReference type="Proteomes" id="UP000572407">
    <property type="component" value="Unassembled WGS sequence"/>
</dbReference>
<accession>A0A7V8UD43</accession>
<sequence length="180" mass="20942">MRRRSAQYWLWVNSRLPGRNHEEMLEDGTQVEVQTRINQQSITQVFVCVYRPNGSVWVEEFHDRAVREPLPQALEWGLDRAREIVAGTAGFKAPHRIQTTLGPLIQDECALALRRMDMSVEERHRLKARDAWIEYLNAKAAMLALMRSARVDAMVWEAQKRRLREAIDRRASLARVSLGH</sequence>
<organism evidence="1 2">
    <name type="scientific">Pseudomonas brassicacearum subsp. neoaurantiaca</name>
    <dbReference type="NCBI Taxonomy" id="494916"/>
    <lineage>
        <taxon>Bacteria</taxon>
        <taxon>Pseudomonadati</taxon>
        <taxon>Pseudomonadota</taxon>
        <taxon>Gammaproteobacteria</taxon>
        <taxon>Pseudomonadales</taxon>
        <taxon>Pseudomonadaceae</taxon>
        <taxon>Pseudomonas</taxon>
    </lineage>
</organism>
<comment type="caution">
    <text evidence="1">The sequence shown here is derived from an EMBL/GenBank/DDBJ whole genome shotgun (WGS) entry which is preliminary data.</text>
</comment>
<gene>
    <name evidence="1" type="ORF">FHK92_17020</name>
</gene>
<dbReference type="AlphaFoldDB" id="A0A7V8UD43"/>
<dbReference type="EMBL" id="VDLV01000029">
    <property type="protein sequence ID" value="MBA1379490.1"/>
    <property type="molecule type" value="Genomic_DNA"/>
</dbReference>
<protein>
    <submittedName>
        <fullName evidence="1">Uncharacterized protein</fullName>
    </submittedName>
</protein>
<reference evidence="1 2" key="1">
    <citation type="submission" date="2019-06" db="EMBL/GenBank/DDBJ databases">
        <title>Analysis of the biodiversity of Brassica napus bacterial endophytes for the selection of potential efficient biofertilizers for rapeseed crops.</title>
        <authorList>
            <person name="Jimenez-Gomez A."/>
            <person name="Saati-Santamaria Z."/>
            <person name="Menendez E."/>
            <person name="Rivas R."/>
            <person name="Mateos P.F."/>
            <person name="Velazquez E."/>
            <person name="Garcia-Fraile P."/>
        </authorList>
    </citation>
    <scope>NUCLEOTIDE SEQUENCE [LARGE SCALE GENOMIC DNA]</scope>
    <source>
        <strain evidence="1 2">CDVBN10</strain>
    </source>
</reference>
<evidence type="ECO:0000313" key="2">
    <source>
        <dbReference type="Proteomes" id="UP000572407"/>
    </source>
</evidence>
<name>A0A7V8UD43_9PSED</name>